<dbReference type="InterPro" id="IPR003125">
    <property type="entry name" value="WSN"/>
</dbReference>
<comment type="caution">
    <text evidence="4">The sequence shown here is derived from an EMBL/GenBank/DDBJ whole genome shotgun (WGS) entry which is preliminary data.</text>
</comment>
<dbReference type="CTD" id="9806416"/>
<feature type="signal peptide" evidence="2">
    <location>
        <begin position="1"/>
        <end position="18"/>
    </location>
</feature>
<sequence length="637" mass="70012">MRNELLILLIMNVATASSEPRPHALSTAVINRYKEFKRSTASAHHHTLINVSNSPSNAENVTSRIKISSLDAYSFVPADSLQSLSDSGNILSRSKRSPNDAAFTTLQSHVSALARVVTGISLYNGLVDNSISSDQAITELMNLGSISLKELETFDKKKVDDFVKKLKEASSKMATESAGIERNLVDFHAMKNMWNDAGDLTKIPNRAKFETLNSLTSLDLGVLEDFKEGNDASSSLESLKKASKTAVEEMNKANVLNILKEMSPFHKFTQMIEYYDNAKVYVLSTTADSIIATLKQDLQELQSIVGAAGSVISALSGIVSSRSGSNDINRQHTIGFVNGYLDLKNIMKDSVDAWLQNSLKQFNGTEGLSVFNGLAEKMSSLDEKWKAANEESTRTSLKHAEKLETHSRTLNYHKDSIDPLIKRFQGCPFVFVDATYTANAAQLSKNMKKLEKKVETIHSISRLTQANSDDAQKVLGHLKIHLKILKGDEKVGKIAGELLGKSDFYEKILTNKLGQAYLTFFNHLKDIKEDSSGLSAAAQLAIDFRDLQTIASFETDIATASSAIPGSTNLIATIKSKIDKVRSSETGKKLIKLKELAKYSKPLGDSSESLSRVQKALERKKELLDFVENGNVVEEAT</sequence>
<evidence type="ECO:0000313" key="4">
    <source>
        <dbReference type="EMBL" id="KAF1760327.1"/>
    </source>
</evidence>
<accession>A0A6A5GZ21</accession>
<dbReference type="Pfam" id="PF02206">
    <property type="entry name" value="WSN"/>
    <property type="match status" value="1"/>
</dbReference>
<feature type="coiled-coil region" evidence="1">
    <location>
        <begin position="433"/>
        <end position="460"/>
    </location>
</feature>
<dbReference type="PANTHER" id="PTHR31227:SF1">
    <property type="entry name" value="DOMAIN OF UNKNOWN FUNCTION WSN DOMAIN-CONTAINING PROTEIN"/>
    <property type="match status" value="1"/>
</dbReference>
<evidence type="ECO:0000256" key="2">
    <source>
        <dbReference type="SAM" id="SignalP"/>
    </source>
</evidence>
<dbReference type="Proteomes" id="UP000483820">
    <property type="component" value="Chromosome III"/>
</dbReference>
<keyword evidence="1" id="KW-0175">Coiled coil</keyword>
<dbReference type="EMBL" id="WUAV01000003">
    <property type="protein sequence ID" value="KAF1760327.1"/>
    <property type="molecule type" value="Genomic_DNA"/>
</dbReference>
<dbReference type="SMART" id="SM00453">
    <property type="entry name" value="WSN"/>
    <property type="match status" value="1"/>
</dbReference>
<feature type="domain" description="Domain of unknown function WSN" evidence="3">
    <location>
        <begin position="101"/>
        <end position="169"/>
    </location>
</feature>
<evidence type="ECO:0000256" key="1">
    <source>
        <dbReference type="SAM" id="Coils"/>
    </source>
</evidence>
<dbReference type="PANTHER" id="PTHR31227">
    <property type="entry name" value="PROTEIN CBG15697"/>
    <property type="match status" value="1"/>
</dbReference>
<proteinExistence type="predicted"/>
<feature type="chain" id="PRO_5025658109" description="Domain of unknown function WSN domain-containing protein" evidence="2">
    <location>
        <begin position="19"/>
        <end position="637"/>
    </location>
</feature>
<name>A0A6A5GZ21_CAERE</name>
<dbReference type="RefSeq" id="XP_053586470.1">
    <property type="nucleotide sequence ID" value="XM_053726893.1"/>
</dbReference>
<organism evidence="4 5">
    <name type="scientific">Caenorhabditis remanei</name>
    <name type="common">Caenorhabditis vulgaris</name>
    <dbReference type="NCBI Taxonomy" id="31234"/>
    <lineage>
        <taxon>Eukaryota</taxon>
        <taxon>Metazoa</taxon>
        <taxon>Ecdysozoa</taxon>
        <taxon>Nematoda</taxon>
        <taxon>Chromadorea</taxon>
        <taxon>Rhabditida</taxon>
        <taxon>Rhabditina</taxon>
        <taxon>Rhabditomorpha</taxon>
        <taxon>Rhabditoidea</taxon>
        <taxon>Rhabditidae</taxon>
        <taxon>Peloderinae</taxon>
        <taxon>Caenorhabditis</taxon>
    </lineage>
</organism>
<keyword evidence="2" id="KW-0732">Signal</keyword>
<dbReference type="AlphaFoldDB" id="A0A6A5GZ21"/>
<gene>
    <name evidence="4" type="ORF">GCK72_008576</name>
</gene>
<evidence type="ECO:0000259" key="3">
    <source>
        <dbReference type="SMART" id="SM00453"/>
    </source>
</evidence>
<protein>
    <recommendedName>
        <fullName evidence="3">Domain of unknown function WSN domain-containing protein</fullName>
    </recommendedName>
</protein>
<evidence type="ECO:0000313" key="5">
    <source>
        <dbReference type="Proteomes" id="UP000483820"/>
    </source>
</evidence>
<dbReference type="KEGG" id="crq:GCK72_008576"/>
<dbReference type="GeneID" id="9806416"/>
<reference evidence="4 5" key="1">
    <citation type="submission" date="2019-12" db="EMBL/GenBank/DDBJ databases">
        <title>Chromosome-level assembly of the Caenorhabditis remanei genome.</title>
        <authorList>
            <person name="Teterina A.A."/>
            <person name="Willis J.H."/>
            <person name="Phillips P.C."/>
        </authorList>
    </citation>
    <scope>NUCLEOTIDE SEQUENCE [LARGE SCALE GENOMIC DNA]</scope>
    <source>
        <strain evidence="4 5">PX506</strain>
        <tissue evidence="4">Whole organism</tissue>
    </source>
</reference>